<dbReference type="NCBIfam" id="TIGR01549">
    <property type="entry name" value="HAD-SF-IA-v1"/>
    <property type="match status" value="1"/>
</dbReference>
<dbReference type="PANTHER" id="PTHR46470">
    <property type="entry name" value="N-ACYLNEURAMINATE-9-PHOSPHATASE"/>
    <property type="match status" value="1"/>
</dbReference>
<accession>A0A077LUP3</accession>
<feature type="region of interest" description="Disordered" evidence="4">
    <location>
        <begin position="1"/>
        <end position="45"/>
    </location>
</feature>
<dbReference type="InterPro" id="IPR023214">
    <property type="entry name" value="HAD_sf"/>
</dbReference>
<evidence type="ECO:0000256" key="4">
    <source>
        <dbReference type="SAM" id="MobiDB-lite"/>
    </source>
</evidence>
<evidence type="ECO:0000313" key="6">
    <source>
        <dbReference type="Proteomes" id="UP000035721"/>
    </source>
</evidence>
<sequence length="295" mass="32559">MPDPGIERGTGLSPVEQSEESSIGRTGPSPGQRTGPSSAEGRVGPRRVEAVIFDWGGTLTPWHTVDLPEQWRVYARQIHGIPLDSPSVADGDLANAQALADRLLEAEKTAWARARDEHTSATIAQILTEAGVDPDHDRATLALAAYRGFWEPHTWTDPQVRPVWSGLRERGIKVGVLSNTIWTREYHRGLFERDGVLDLLDADVYSSEIPHVKPSSEAFRHACDAVGVAPEHAVYVGDRLYEDVHGPHRIGMRAIWIPHSDLPSDQVVDVEDTPDAIAHELLDVLAIVDRWRDIA</sequence>
<keyword evidence="6" id="KW-1185">Reference proteome</keyword>
<dbReference type="GO" id="GO:0016787">
    <property type="term" value="F:hydrolase activity"/>
    <property type="evidence" value="ECO:0007669"/>
    <property type="project" value="UniProtKB-KW"/>
</dbReference>
<dbReference type="SFLD" id="SFLDS00003">
    <property type="entry name" value="Haloacid_Dehalogenase"/>
    <property type="match status" value="1"/>
</dbReference>
<dbReference type="SUPFAM" id="SSF56784">
    <property type="entry name" value="HAD-like"/>
    <property type="match status" value="1"/>
</dbReference>
<comment type="caution">
    <text evidence="5">The sequence shown here is derived from an EMBL/GenBank/DDBJ whole genome shotgun (WGS) entry which is preliminary data.</text>
</comment>
<evidence type="ECO:0000313" key="5">
    <source>
        <dbReference type="EMBL" id="CCH77603.1"/>
    </source>
</evidence>
<dbReference type="Proteomes" id="UP000035721">
    <property type="component" value="Unassembled WGS sequence"/>
</dbReference>
<dbReference type="AlphaFoldDB" id="A0A077LUP3"/>
<dbReference type="InterPro" id="IPR051400">
    <property type="entry name" value="HAD-like_hydrolase"/>
</dbReference>
<dbReference type="OrthoDB" id="9810501at2"/>
<gene>
    <name evidence="5" type="ORF">BN12_2040003</name>
</gene>
<protein>
    <submittedName>
        <fullName evidence="5">Hydrolase</fullName>
    </submittedName>
</protein>
<evidence type="ECO:0000256" key="3">
    <source>
        <dbReference type="ARBA" id="ARBA00022842"/>
    </source>
</evidence>
<feature type="compositionally biased region" description="Polar residues" evidence="4">
    <location>
        <begin position="20"/>
        <end position="37"/>
    </location>
</feature>
<evidence type="ECO:0000256" key="2">
    <source>
        <dbReference type="ARBA" id="ARBA00022801"/>
    </source>
</evidence>
<evidence type="ECO:0000256" key="1">
    <source>
        <dbReference type="ARBA" id="ARBA00001946"/>
    </source>
</evidence>
<dbReference type="PRINTS" id="PR00413">
    <property type="entry name" value="HADHALOGNASE"/>
</dbReference>
<proteinExistence type="predicted"/>
<keyword evidence="2 5" id="KW-0378">Hydrolase</keyword>
<dbReference type="GO" id="GO:0044281">
    <property type="term" value="P:small molecule metabolic process"/>
    <property type="evidence" value="ECO:0007669"/>
    <property type="project" value="UniProtKB-ARBA"/>
</dbReference>
<dbReference type="Gene3D" id="3.40.50.1000">
    <property type="entry name" value="HAD superfamily/HAD-like"/>
    <property type="match status" value="1"/>
</dbReference>
<dbReference type="InterPro" id="IPR036412">
    <property type="entry name" value="HAD-like_sf"/>
</dbReference>
<dbReference type="SFLD" id="SFLDG01129">
    <property type="entry name" value="C1.5:_HAD__Beta-PGM__Phosphata"/>
    <property type="match status" value="1"/>
</dbReference>
<dbReference type="InterPro" id="IPR006439">
    <property type="entry name" value="HAD-SF_hydro_IA"/>
</dbReference>
<comment type="cofactor">
    <cofactor evidence="1">
        <name>Mg(2+)</name>
        <dbReference type="ChEBI" id="CHEBI:18420"/>
    </cofactor>
</comment>
<dbReference type="STRING" id="1194083.BN12_2040003"/>
<name>A0A077LUP3_9MICO</name>
<organism evidence="5 6">
    <name type="scientific">Nostocoides japonicum T1-X7</name>
    <dbReference type="NCBI Taxonomy" id="1194083"/>
    <lineage>
        <taxon>Bacteria</taxon>
        <taxon>Bacillati</taxon>
        <taxon>Actinomycetota</taxon>
        <taxon>Actinomycetes</taxon>
        <taxon>Micrococcales</taxon>
        <taxon>Intrasporangiaceae</taxon>
        <taxon>Nostocoides</taxon>
    </lineage>
</organism>
<keyword evidence="3" id="KW-0460">Magnesium</keyword>
<dbReference type="EMBL" id="CAJB01000118">
    <property type="protein sequence ID" value="CCH77603.1"/>
    <property type="molecule type" value="Genomic_DNA"/>
</dbReference>
<reference evidence="5 6" key="1">
    <citation type="journal article" date="2013" name="ISME J.">
        <title>A metabolic model for members of the genus Tetrasphaera involved in enhanced biological phosphorus removal.</title>
        <authorList>
            <person name="Kristiansen R."/>
            <person name="Nguyen H.T.T."/>
            <person name="Saunders A.M."/>
            <person name="Nielsen J.L."/>
            <person name="Wimmer R."/>
            <person name="Le V.Q."/>
            <person name="McIlroy S.J."/>
            <person name="Petrovski S."/>
            <person name="Seviour R.J."/>
            <person name="Calteau A."/>
            <person name="Nielsen K.L."/>
            <person name="Nielsen P.H."/>
        </authorList>
    </citation>
    <scope>NUCLEOTIDE SEQUENCE [LARGE SCALE GENOMIC DNA]</scope>
    <source>
        <strain evidence="5 6">T1-X7</strain>
    </source>
</reference>
<dbReference type="Pfam" id="PF00702">
    <property type="entry name" value="Hydrolase"/>
    <property type="match status" value="1"/>
</dbReference>